<evidence type="ECO:0000313" key="1">
    <source>
        <dbReference type="EMBL" id="SET24613.1"/>
    </source>
</evidence>
<evidence type="ECO:0000313" key="2">
    <source>
        <dbReference type="Proteomes" id="UP000199361"/>
    </source>
</evidence>
<reference evidence="1 2" key="1">
    <citation type="submission" date="2016-10" db="EMBL/GenBank/DDBJ databases">
        <authorList>
            <person name="de Groot N.N."/>
        </authorList>
    </citation>
    <scope>NUCLEOTIDE SEQUENCE [LARGE SCALE GENOMIC DNA]</scope>
    <source>
        <strain evidence="1 2">CGMCC 4.5598</strain>
    </source>
</reference>
<gene>
    <name evidence="1" type="ORF">SAMN05421811_102498</name>
</gene>
<dbReference type="OrthoDB" id="9841964at2"/>
<dbReference type="RefSeq" id="WP_091078241.1">
    <property type="nucleotide sequence ID" value="NZ_FOHX01000002.1"/>
</dbReference>
<organism evidence="1 2">
    <name type="scientific">Nonomuraea wenchangensis</name>
    <dbReference type="NCBI Taxonomy" id="568860"/>
    <lineage>
        <taxon>Bacteria</taxon>
        <taxon>Bacillati</taxon>
        <taxon>Actinomycetota</taxon>
        <taxon>Actinomycetes</taxon>
        <taxon>Streptosporangiales</taxon>
        <taxon>Streptosporangiaceae</taxon>
        <taxon>Nonomuraea</taxon>
    </lineage>
</organism>
<accession>A0A1I0CYQ2</accession>
<proteinExistence type="predicted"/>
<dbReference type="AlphaFoldDB" id="A0A1I0CYQ2"/>
<name>A0A1I0CYQ2_9ACTN</name>
<sequence length="87" mass="9547">MDAATEPPGGEDGLWSRMAGTRAELLELRNEVSHGLTGLGRQVGELTRQAEEHLEPARHEVLGKLDALRRELAELGLKAGRPPDEQR</sequence>
<dbReference type="EMBL" id="FOHX01000002">
    <property type="protein sequence ID" value="SET24613.1"/>
    <property type="molecule type" value="Genomic_DNA"/>
</dbReference>
<dbReference type="Proteomes" id="UP000199361">
    <property type="component" value="Unassembled WGS sequence"/>
</dbReference>
<protein>
    <submittedName>
        <fullName evidence="1">Uncharacterized protein</fullName>
    </submittedName>
</protein>
<keyword evidence="2" id="KW-1185">Reference proteome</keyword>